<reference evidence="1" key="1">
    <citation type="submission" date="2024-08" db="EMBL/GenBank/DDBJ databases">
        <title>Lentilactobacillus sp. nov., isolated from tree bark.</title>
        <authorList>
            <person name="Phuengjayaem S."/>
            <person name="Tanasupawat S."/>
        </authorList>
    </citation>
    <scope>NUCLEOTIDE SEQUENCE</scope>
    <source>
        <strain evidence="1">SPB1-3</strain>
    </source>
</reference>
<proteinExistence type="predicted"/>
<accession>A0ACD5DC57</accession>
<dbReference type="EMBL" id="CP168151">
    <property type="protein sequence ID" value="XFD38939.1"/>
    <property type="molecule type" value="Genomic_DNA"/>
</dbReference>
<dbReference type="Proteomes" id="UP001149860">
    <property type="component" value="Chromosome"/>
</dbReference>
<evidence type="ECO:0000313" key="2">
    <source>
        <dbReference type="Proteomes" id="UP001149860"/>
    </source>
</evidence>
<name>A0ACD5DC57_9LACO</name>
<keyword evidence="2" id="KW-1185">Reference proteome</keyword>
<gene>
    <name evidence="1" type="ORF">O0236_005750</name>
</gene>
<evidence type="ECO:0000313" key="1">
    <source>
        <dbReference type="EMBL" id="XFD38939.1"/>
    </source>
</evidence>
<organism evidence="1 2">
    <name type="scientific">Lentilactobacillus terminaliae</name>
    <dbReference type="NCBI Taxonomy" id="3003483"/>
    <lineage>
        <taxon>Bacteria</taxon>
        <taxon>Bacillati</taxon>
        <taxon>Bacillota</taxon>
        <taxon>Bacilli</taxon>
        <taxon>Lactobacillales</taxon>
        <taxon>Lactobacillaceae</taxon>
        <taxon>Lentilactobacillus</taxon>
    </lineage>
</organism>
<sequence>MQEVFIILSRTKQFLRKNGFFYKKEYMRPLLTPENIYIFKFGKKQLDNRLIVRYSHKWTGRQRINEIDLRLHKQKHPRVFRTEAELLNYLQSRLLNHDAKVHDDLDDEEQEVSNGASK</sequence>
<protein>
    <submittedName>
        <fullName evidence="1">Uncharacterized protein</fullName>
    </submittedName>
</protein>